<accession>A0A251VB03</accession>
<proteinExistence type="predicted"/>
<gene>
    <name evidence="2" type="ORF">HannXRQ_Chr03g0090631</name>
</gene>
<evidence type="ECO:0000313" key="2">
    <source>
        <dbReference type="EMBL" id="OTG32798.1"/>
    </source>
</evidence>
<organism evidence="2 3">
    <name type="scientific">Helianthus annuus</name>
    <name type="common">Common sunflower</name>
    <dbReference type="NCBI Taxonomy" id="4232"/>
    <lineage>
        <taxon>Eukaryota</taxon>
        <taxon>Viridiplantae</taxon>
        <taxon>Streptophyta</taxon>
        <taxon>Embryophyta</taxon>
        <taxon>Tracheophyta</taxon>
        <taxon>Spermatophyta</taxon>
        <taxon>Magnoliopsida</taxon>
        <taxon>eudicotyledons</taxon>
        <taxon>Gunneridae</taxon>
        <taxon>Pentapetalae</taxon>
        <taxon>asterids</taxon>
        <taxon>campanulids</taxon>
        <taxon>Asterales</taxon>
        <taxon>Asteraceae</taxon>
        <taxon>Asteroideae</taxon>
        <taxon>Heliantheae alliance</taxon>
        <taxon>Heliantheae</taxon>
        <taxon>Helianthus</taxon>
    </lineage>
</organism>
<keyword evidence="3" id="KW-1185">Reference proteome</keyword>
<name>A0A251VB03_HELAN</name>
<evidence type="ECO:0000313" key="3">
    <source>
        <dbReference type="Proteomes" id="UP000215914"/>
    </source>
</evidence>
<protein>
    <submittedName>
        <fullName evidence="2">Uncharacterized protein</fullName>
    </submittedName>
</protein>
<dbReference type="EMBL" id="CM007892">
    <property type="protein sequence ID" value="OTG32798.1"/>
    <property type="molecule type" value="Genomic_DNA"/>
</dbReference>
<evidence type="ECO:0000256" key="1">
    <source>
        <dbReference type="SAM" id="MobiDB-lite"/>
    </source>
</evidence>
<reference evidence="3" key="1">
    <citation type="journal article" date="2017" name="Nature">
        <title>The sunflower genome provides insights into oil metabolism, flowering and Asterid evolution.</title>
        <authorList>
            <person name="Badouin H."/>
            <person name="Gouzy J."/>
            <person name="Grassa C.J."/>
            <person name="Murat F."/>
            <person name="Staton S.E."/>
            <person name="Cottret L."/>
            <person name="Lelandais-Briere C."/>
            <person name="Owens G.L."/>
            <person name="Carrere S."/>
            <person name="Mayjonade B."/>
            <person name="Legrand L."/>
            <person name="Gill N."/>
            <person name="Kane N.C."/>
            <person name="Bowers J.E."/>
            <person name="Hubner S."/>
            <person name="Bellec A."/>
            <person name="Berard A."/>
            <person name="Berges H."/>
            <person name="Blanchet N."/>
            <person name="Boniface M.C."/>
            <person name="Brunel D."/>
            <person name="Catrice O."/>
            <person name="Chaidir N."/>
            <person name="Claudel C."/>
            <person name="Donnadieu C."/>
            <person name="Faraut T."/>
            <person name="Fievet G."/>
            <person name="Helmstetter N."/>
            <person name="King M."/>
            <person name="Knapp S.J."/>
            <person name="Lai Z."/>
            <person name="Le Paslier M.C."/>
            <person name="Lippi Y."/>
            <person name="Lorenzon L."/>
            <person name="Mandel J.R."/>
            <person name="Marage G."/>
            <person name="Marchand G."/>
            <person name="Marquand E."/>
            <person name="Bret-Mestries E."/>
            <person name="Morien E."/>
            <person name="Nambeesan S."/>
            <person name="Nguyen T."/>
            <person name="Pegot-Espagnet P."/>
            <person name="Pouilly N."/>
            <person name="Raftis F."/>
            <person name="Sallet E."/>
            <person name="Schiex T."/>
            <person name="Thomas J."/>
            <person name="Vandecasteele C."/>
            <person name="Vares D."/>
            <person name="Vear F."/>
            <person name="Vautrin S."/>
            <person name="Crespi M."/>
            <person name="Mangin B."/>
            <person name="Burke J.M."/>
            <person name="Salse J."/>
            <person name="Munos S."/>
            <person name="Vincourt P."/>
            <person name="Rieseberg L.H."/>
            <person name="Langlade N.B."/>
        </authorList>
    </citation>
    <scope>NUCLEOTIDE SEQUENCE [LARGE SCALE GENOMIC DNA]</scope>
    <source>
        <strain evidence="3">cv. SF193</strain>
    </source>
</reference>
<sequence length="129" mass="13867">MVIKSHLEIKLGINRINWISGILHGLVHRDKLNIMIRVESRRKDGIRILYVIMVKRKAGNRCSRGCLVRIRESGTGECAGESSAGASAIIRRSPAGSRAASRISSSIGSSSNRSISTSASASRSKSYAG</sequence>
<dbReference type="AlphaFoldDB" id="A0A251VB03"/>
<feature type="region of interest" description="Disordered" evidence="1">
    <location>
        <begin position="92"/>
        <end position="129"/>
    </location>
</feature>
<dbReference type="Proteomes" id="UP000215914">
    <property type="component" value="Chromosome 3"/>
</dbReference>
<dbReference type="InParanoid" id="A0A251VB03"/>